<evidence type="ECO:0000259" key="1">
    <source>
        <dbReference type="Pfam" id="PF01636"/>
    </source>
</evidence>
<dbReference type="Pfam" id="PF13671">
    <property type="entry name" value="AAA_33"/>
    <property type="match status" value="1"/>
</dbReference>
<reference evidence="2 3" key="1">
    <citation type="submission" date="2019-09" db="EMBL/GenBank/DDBJ databases">
        <title>Draft Whole-Genome sequence of Blastochloris sulfoviridis DSM 729.</title>
        <authorList>
            <person name="Meyer T.E."/>
            <person name="Kyndt J.A."/>
        </authorList>
    </citation>
    <scope>NUCLEOTIDE SEQUENCE [LARGE SCALE GENOMIC DNA]</scope>
    <source>
        <strain evidence="2 3">DSM 729</strain>
    </source>
</reference>
<gene>
    <name evidence="2" type="ORF">F1193_15385</name>
</gene>
<dbReference type="OrthoDB" id="9810277at2"/>
<dbReference type="Proteomes" id="UP000323886">
    <property type="component" value="Unassembled WGS sequence"/>
</dbReference>
<sequence length="522" mass="55238">MADGNLDPAIAALLADPATYGLAPGTPVTRIDTHAAAVFLAGTRAFKVKRPVRYSYLDYGTLAKREAACRAELAVNAPFAAALYLGVVPVTRQAAGTLALGGTGEVVEWLVEMHRFDETMTLDHLAETGELSEPLIDALAETVAAGHARMPAADAAAWIAALASYAADDRATFHAAHDLFPPDEAARLDAATTAALHRNAALILARGRRGLVRRCHGDLHLGNVALVDGRPLPFDAIEFDPLIATGDVLYELAFLLMDLVARGCRRSACRLLNQYLLDPHLLAPGRDDDLDGLAALPLFLSLRAQIRAKVALARRTLTSGAASVAATHDAMRYFRLAGAAIAPPPPHLFVVSGLSGTGKSSVAQAIAGRLLPLPGALILRSDVERKRLYGVPATARLPADAYRPEVTARVYRRLAERAQRALEAGHSVVVDAVFARPDERAALAALGAACGVPARGVWLEAPLDVRRARVAGRRHDASDADAAVVEFQDGLETGPLDWPRVDAGGPLESVVRRAMAALGGPW</sequence>
<dbReference type="Gene3D" id="3.40.50.300">
    <property type="entry name" value="P-loop containing nucleotide triphosphate hydrolases"/>
    <property type="match status" value="1"/>
</dbReference>
<dbReference type="RefSeq" id="WP_150098683.1">
    <property type="nucleotide sequence ID" value="NZ_VWPL01000041.1"/>
</dbReference>
<comment type="caution">
    <text evidence="2">The sequence shown here is derived from an EMBL/GenBank/DDBJ whole genome shotgun (WGS) entry which is preliminary data.</text>
</comment>
<dbReference type="Pfam" id="PF01636">
    <property type="entry name" value="APH"/>
    <property type="match status" value="1"/>
</dbReference>
<accession>A0A5M6HLL2</accession>
<dbReference type="SUPFAM" id="SSF56112">
    <property type="entry name" value="Protein kinase-like (PK-like)"/>
    <property type="match status" value="1"/>
</dbReference>
<organism evidence="2 3">
    <name type="scientific">Blastochloris sulfoviridis</name>
    <dbReference type="NCBI Taxonomy" id="50712"/>
    <lineage>
        <taxon>Bacteria</taxon>
        <taxon>Pseudomonadati</taxon>
        <taxon>Pseudomonadota</taxon>
        <taxon>Alphaproteobacteria</taxon>
        <taxon>Hyphomicrobiales</taxon>
        <taxon>Blastochloridaceae</taxon>
        <taxon>Blastochloris</taxon>
    </lineage>
</organism>
<evidence type="ECO:0000313" key="3">
    <source>
        <dbReference type="Proteomes" id="UP000323886"/>
    </source>
</evidence>
<dbReference type="EMBL" id="VWPL01000041">
    <property type="protein sequence ID" value="KAA5596753.1"/>
    <property type="molecule type" value="Genomic_DNA"/>
</dbReference>
<keyword evidence="3" id="KW-1185">Reference proteome</keyword>
<dbReference type="AlphaFoldDB" id="A0A5M6HLL2"/>
<protein>
    <submittedName>
        <fullName evidence="2">AAA family ATPase</fullName>
    </submittedName>
</protein>
<dbReference type="InterPro" id="IPR027417">
    <property type="entry name" value="P-loop_NTPase"/>
</dbReference>
<dbReference type="PANTHER" id="PTHR43883">
    <property type="entry name" value="SLR0207 PROTEIN"/>
    <property type="match status" value="1"/>
</dbReference>
<dbReference type="InterPro" id="IPR052732">
    <property type="entry name" value="Cell-binding_unc_protein"/>
</dbReference>
<dbReference type="InterPro" id="IPR011009">
    <property type="entry name" value="Kinase-like_dom_sf"/>
</dbReference>
<dbReference type="PANTHER" id="PTHR43883:SF1">
    <property type="entry name" value="GLUCONOKINASE"/>
    <property type="match status" value="1"/>
</dbReference>
<dbReference type="InterPro" id="IPR002575">
    <property type="entry name" value="Aminoglycoside_PTrfase"/>
</dbReference>
<name>A0A5M6HLL2_9HYPH</name>
<dbReference type="SUPFAM" id="SSF52540">
    <property type="entry name" value="P-loop containing nucleoside triphosphate hydrolases"/>
    <property type="match status" value="1"/>
</dbReference>
<evidence type="ECO:0000313" key="2">
    <source>
        <dbReference type="EMBL" id="KAA5596753.1"/>
    </source>
</evidence>
<proteinExistence type="predicted"/>
<feature type="domain" description="Aminoglycoside phosphotransferase" evidence="1">
    <location>
        <begin position="67"/>
        <end position="276"/>
    </location>
</feature>